<dbReference type="AlphaFoldDB" id="A0A645J3B8"/>
<comment type="caution">
    <text evidence="1">The sequence shown here is derived from an EMBL/GenBank/DDBJ whole genome shotgun (WGS) entry which is preliminary data.</text>
</comment>
<proteinExistence type="predicted"/>
<name>A0A645J3B8_9ZZZZ</name>
<evidence type="ECO:0000313" key="1">
    <source>
        <dbReference type="EMBL" id="MPN57602.1"/>
    </source>
</evidence>
<organism evidence="1">
    <name type="scientific">bioreactor metagenome</name>
    <dbReference type="NCBI Taxonomy" id="1076179"/>
    <lineage>
        <taxon>unclassified sequences</taxon>
        <taxon>metagenomes</taxon>
        <taxon>ecological metagenomes</taxon>
    </lineage>
</organism>
<reference evidence="1" key="1">
    <citation type="submission" date="2019-08" db="EMBL/GenBank/DDBJ databases">
        <authorList>
            <person name="Kucharzyk K."/>
            <person name="Murdoch R.W."/>
            <person name="Higgins S."/>
            <person name="Loffler F."/>
        </authorList>
    </citation>
    <scope>NUCLEOTIDE SEQUENCE</scope>
</reference>
<gene>
    <name evidence="1" type="ORF">SDC9_205296</name>
</gene>
<accession>A0A645J3B8</accession>
<protein>
    <submittedName>
        <fullName evidence="1">Uncharacterized protein</fullName>
    </submittedName>
</protein>
<sequence>MPGKMQLHRGRGTIVPQAFFQRDGECQLVACKDAPIDDKTVQTGAQRMHAHHGRCNDVEIGQLDAFRFSPGNVLVNIFAVNRFRKVDKRIAPACHDVGNRLIKRPQVFQCMSI</sequence>
<dbReference type="EMBL" id="VSSQ01129321">
    <property type="protein sequence ID" value="MPN57602.1"/>
    <property type="molecule type" value="Genomic_DNA"/>
</dbReference>